<dbReference type="EMBL" id="FONV01000021">
    <property type="protein sequence ID" value="SFF77362.1"/>
    <property type="molecule type" value="Genomic_DNA"/>
</dbReference>
<feature type="region of interest" description="Disordered" evidence="1">
    <location>
        <begin position="37"/>
        <end position="116"/>
    </location>
</feature>
<gene>
    <name evidence="2" type="ORF">SAMN05421541_12188</name>
</gene>
<proteinExistence type="predicted"/>
<dbReference type="RefSeq" id="WP_143134120.1">
    <property type="nucleotide sequence ID" value="NZ_BOMT01000073.1"/>
</dbReference>
<dbReference type="AlphaFoldDB" id="A0A1I2LD89"/>
<reference evidence="2 3" key="1">
    <citation type="submission" date="2016-10" db="EMBL/GenBank/DDBJ databases">
        <authorList>
            <person name="de Groot N.N."/>
        </authorList>
    </citation>
    <scope>NUCLEOTIDE SEQUENCE [LARGE SCALE GENOMIC DNA]</scope>
    <source>
        <strain evidence="2 3">DSM 43019</strain>
    </source>
</reference>
<organism evidence="2 3">
    <name type="scientific">Actinoplanes philippinensis</name>
    <dbReference type="NCBI Taxonomy" id="35752"/>
    <lineage>
        <taxon>Bacteria</taxon>
        <taxon>Bacillati</taxon>
        <taxon>Actinomycetota</taxon>
        <taxon>Actinomycetes</taxon>
        <taxon>Micromonosporales</taxon>
        <taxon>Micromonosporaceae</taxon>
        <taxon>Actinoplanes</taxon>
    </lineage>
</organism>
<evidence type="ECO:0000256" key="1">
    <source>
        <dbReference type="SAM" id="MobiDB-lite"/>
    </source>
</evidence>
<sequence>MIVEPGRDPPADYRARECTVDFTLDQVLAWRMSRQFLSGPDADSTGAASTVTGTASTEAAGAGSADAGSAGAASTGTGTASTEAASTDSAGGGSTDADSAGADSARAGSAGAGSAGADSAGAVVARLCGVQAQVASAAEQAIAARLGSSATDTGEAARSGVS</sequence>
<name>A0A1I2LD89_9ACTN</name>
<evidence type="ECO:0000313" key="3">
    <source>
        <dbReference type="Proteomes" id="UP000199645"/>
    </source>
</evidence>
<protein>
    <submittedName>
        <fullName evidence="2">Uncharacterized protein</fullName>
    </submittedName>
</protein>
<dbReference type="Proteomes" id="UP000199645">
    <property type="component" value="Unassembled WGS sequence"/>
</dbReference>
<dbReference type="STRING" id="35752.SAMN05421541_12188"/>
<feature type="compositionally biased region" description="Low complexity" evidence="1">
    <location>
        <begin position="41"/>
        <end position="109"/>
    </location>
</feature>
<keyword evidence="3" id="KW-1185">Reference proteome</keyword>
<evidence type="ECO:0000313" key="2">
    <source>
        <dbReference type="EMBL" id="SFF77362.1"/>
    </source>
</evidence>
<accession>A0A1I2LD89</accession>